<dbReference type="PANTHER" id="PTHR46300">
    <property type="entry name" value="P450, PUTATIVE (EUROFUNG)-RELATED-RELATED"/>
    <property type="match status" value="1"/>
</dbReference>
<dbReference type="Pfam" id="PF00067">
    <property type="entry name" value="p450"/>
    <property type="match status" value="1"/>
</dbReference>
<keyword evidence="5 9" id="KW-0479">Metal-binding</keyword>
<comment type="pathway">
    <text evidence="2">Secondary metabolite biosynthesis.</text>
</comment>
<dbReference type="InterPro" id="IPR017972">
    <property type="entry name" value="Cyt_P450_CS"/>
</dbReference>
<evidence type="ECO:0000256" key="11">
    <source>
        <dbReference type="SAM" id="Phobius"/>
    </source>
</evidence>
<organism evidence="12 13">
    <name type="scientific">Favolaschia claudopus</name>
    <dbReference type="NCBI Taxonomy" id="2862362"/>
    <lineage>
        <taxon>Eukaryota</taxon>
        <taxon>Fungi</taxon>
        <taxon>Dikarya</taxon>
        <taxon>Basidiomycota</taxon>
        <taxon>Agaricomycotina</taxon>
        <taxon>Agaricomycetes</taxon>
        <taxon>Agaricomycetidae</taxon>
        <taxon>Agaricales</taxon>
        <taxon>Marasmiineae</taxon>
        <taxon>Mycenaceae</taxon>
        <taxon>Favolaschia</taxon>
    </lineage>
</organism>
<evidence type="ECO:0000256" key="5">
    <source>
        <dbReference type="ARBA" id="ARBA00022723"/>
    </source>
</evidence>
<reference evidence="12 13" key="1">
    <citation type="journal article" date="2024" name="J Genomics">
        <title>Draft genome sequencing and assembly of Favolaschia claudopus CIRM-BRFM 2984 isolated from oak limbs.</title>
        <authorList>
            <person name="Navarro D."/>
            <person name="Drula E."/>
            <person name="Chaduli D."/>
            <person name="Cazenave R."/>
            <person name="Ahrendt S."/>
            <person name="Wang J."/>
            <person name="Lipzen A."/>
            <person name="Daum C."/>
            <person name="Barry K."/>
            <person name="Grigoriev I.V."/>
            <person name="Favel A."/>
            <person name="Rosso M.N."/>
            <person name="Martin F."/>
        </authorList>
    </citation>
    <scope>NUCLEOTIDE SEQUENCE [LARGE SCALE GENOMIC DNA]</scope>
    <source>
        <strain evidence="12 13">CIRM-BRFM 2984</strain>
    </source>
</reference>
<evidence type="ECO:0000256" key="6">
    <source>
        <dbReference type="ARBA" id="ARBA00023002"/>
    </source>
</evidence>
<dbReference type="CDD" id="cd11065">
    <property type="entry name" value="CYP64-like"/>
    <property type="match status" value="1"/>
</dbReference>
<keyword evidence="13" id="KW-1185">Reference proteome</keyword>
<accession>A0AAW0DAS3</accession>
<dbReference type="InterPro" id="IPR001128">
    <property type="entry name" value="Cyt_P450"/>
</dbReference>
<keyword evidence="11" id="KW-0472">Membrane</keyword>
<dbReference type="InterPro" id="IPR050364">
    <property type="entry name" value="Cytochrome_P450_fung"/>
</dbReference>
<dbReference type="Gene3D" id="1.10.630.10">
    <property type="entry name" value="Cytochrome P450"/>
    <property type="match status" value="1"/>
</dbReference>
<evidence type="ECO:0000256" key="10">
    <source>
        <dbReference type="RuleBase" id="RU000461"/>
    </source>
</evidence>
<dbReference type="GO" id="GO:0004497">
    <property type="term" value="F:monooxygenase activity"/>
    <property type="evidence" value="ECO:0007669"/>
    <property type="project" value="UniProtKB-KW"/>
</dbReference>
<dbReference type="InterPro" id="IPR002401">
    <property type="entry name" value="Cyt_P450_E_grp-I"/>
</dbReference>
<feature type="transmembrane region" description="Helical" evidence="11">
    <location>
        <begin position="6"/>
        <end position="24"/>
    </location>
</feature>
<dbReference type="GO" id="GO:0016705">
    <property type="term" value="F:oxidoreductase activity, acting on paired donors, with incorporation or reduction of molecular oxygen"/>
    <property type="evidence" value="ECO:0007669"/>
    <property type="project" value="InterPro"/>
</dbReference>
<dbReference type="InterPro" id="IPR036396">
    <property type="entry name" value="Cyt_P450_sf"/>
</dbReference>
<keyword evidence="4 9" id="KW-0349">Heme</keyword>
<keyword evidence="11" id="KW-0812">Transmembrane</keyword>
<dbReference type="SUPFAM" id="SSF48264">
    <property type="entry name" value="Cytochrome P450"/>
    <property type="match status" value="1"/>
</dbReference>
<evidence type="ECO:0000256" key="1">
    <source>
        <dbReference type="ARBA" id="ARBA00001971"/>
    </source>
</evidence>
<dbReference type="PRINTS" id="PR00385">
    <property type="entry name" value="P450"/>
</dbReference>
<dbReference type="EMBL" id="JAWWNJ010000009">
    <property type="protein sequence ID" value="KAK7048352.1"/>
    <property type="molecule type" value="Genomic_DNA"/>
</dbReference>
<keyword evidence="11" id="KW-1133">Transmembrane helix</keyword>
<dbReference type="AlphaFoldDB" id="A0AAW0DAS3"/>
<evidence type="ECO:0000256" key="9">
    <source>
        <dbReference type="PIRSR" id="PIRSR602401-1"/>
    </source>
</evidence>
<gene>
    <name evidence="12" type="ORF">R3P38DRAFT_1860581</name>
</gene>
<keyword evidence="7 9" id="KW-0408">Iron</keyword>
<evidence type="ECO:0000313" key="12">
    <source>
        <dbReference type="EMBL" id="KAK7048352.1"/>
    </source>
</evidence>
<evidence type="ECO:0000313" key="13">
    <source>
        <dbReference type="Proteomes" id="UP001362999"/>
    </source>
</evidence>
<evidence type="ECO:0000256" key="2">
    <source>
        <dbReference type="ARBA" id="ARBA00005179"/>
    </source>
</evidence>
<evidence type="ECO:0000256" key="3">
    <source>
        <dbReference type="ARBA" id="ARBA00010617"/>
    </source>
</evidence>
<keyword evidence="8 10" id="KW-0503">Monooxygenase</keyword>
<comment type="cofactor">
    <cofactor evidence="1 9">
        <name>heme</name>
        <dbReference type="ChEBI" id="CHEBI:30413"/>
    </cofactor>
</comment>
<sequence>MVGRLYLYSFAFAFLLLWIVVKWLPARRLHPFPPGPPPQFLIGNFSQLPEKHPWLTYTEWGRKYGDLVHASALGQHIVIVNSVKTATELFDKRSHIYSDRPVITMVDLMDWTFNLGLMPLGDRWRAHRRMFQTHFRSDVSREYRPSQMKKVHQFLRGLLSSPEDFMEHIKTMAAATIMETIYGYEVQPTNDRFVAIAEKAVKKLSDSFFPGAVAVNTFPILRHLPSWMPGAGFHRYAAECRELTAEMQKVPFEFTKQNMNSGVDLTSVVAKLLAENQARGCPNDENVQQMAAAAYAAGADSTVSALGSFFLALTLHPECQRKAQREIDALITERLPVFEDRAALPYVEALYREVMRWKPIVPLGLPHATSADDVWNGYFIPKGATVISNIWAMTRDESVYSDPERFNPDRFFTPDGKLNDDDTVLSFGFGRRICVGRYYADAVMWLSFVCVLSLFNVDKAKDAAGNDIEIEPVYSDGLVSHPQPFVCSIPPRSETTKSLIQATAESREL</sequence>
<dbReference type="PROSITE" id="PS00086">
    <property type="entry name" value="CYTOCHROME_P450"/>
    <property type="match status" value="1"/>
</dbReference>
<evidence type="ECO:0000256" key="7">
    <source>
        <dbReference type="ARBA" id="ARBA00023004"/>
    </source>
</evidence>
<proteinExistence type="inferred from homology"/>
<feature type="binding site" description="axial binding residue" evidence="9">
    <location>
        <position position="434"/>
    </location>
    <ligand>
        <name>heme</name>
        <dbReference type="ChEBI" id="CHEBI:30413"/>
    </ligand>
    <ligandPart>
        <name>Fe</name>
        <dbReference type="ChEBI" id="CHEBI:18248"/>
    </ligandPart>
</feature>
<dbReference type="GO" id="GO:0020037">
    <property type="term" value="F:heme binding"/>
    <property type="evidence" value="ECO:0007669"/>
    <property type="project" value="InterPro"/>
</dbReference>
<dbReference type="PRINTS" id="PR00463">
    <property type="entry name" value="EP450I"/>
</dbReference>
<evidence type="ECO:0000256" key="8">
    <source>
        <dbReference type="ARBA" id="ARBA00023033"/>
    </source>
</evidence>
<name>A0AAW0DAS3_9AGAR</name>
<keyword evidence="6 10" id="KW-0560">Oxidoreductase</keyword>
<comment type="caution">
    <text evidence="12">The sequence shown here is derived from an EMBL/GenBank/DDBJ whole genome shotgun (WGS) entry which is preliminary data.</text>
</comment>
<evidence type="ECO:0000256" key="4">
    <source>
        <dbReference type="ARBA" id="ARBA00022617"/>
    </source>
</evidence>
<protein>
    <submittedName>
        <fullName evidence="12">O-methylsterigmatocystin oxidoreductase</fullName>
    </submittedName>
</protein>
<dbReference type="Proteomes" id="UP001362999">
    <property type="component" value="Unassembled WGS sequence"/>
</dbReference>
<dbReference type="GO" id="GO:0005506">
    <property type="term" value="F:iron ion binding"/>
    <property type="evidence" value="ECO:0007669"/>
    <property type="project" value="InterPro"/>
</dbReference>
<dbReference type="PANTHER" id="PTHR46300:SF7">
    <property type="entry name" value="P450, PUTATIVE (EUROFUNG)-RELATED"/>
    <property type="match status" value="1"/>
</dbReference>
<comment type="similarity">
    <text evidence="3 10">Belongs to the cytochrome P450 family.</text>
</comment>